<organism evidence="6 7">
    <name type="scientific">Bacillus phage BMBtpLA3</name>
    <dbReference type="NCBI Taxonomy" id="1868824"/>
    <lineage>
        <taxon>Viruses</taxon>
        <taxon>Duplodnaviria</taxon>
        <taxon>Heunggongvirae</taxon>
        <taxon>Uroviricota</taxon>
        <taxon>Caudoviricetes</taxon>
        <taxon>Lwoffvirus</taxon>
        <taxon>Lwoffvirus TP21</taxon>
    </lineage>
</organism>
<proteinExistence type="predicted"/>
<feature type="domain" description="TM2" evidence="5">
    <location>
        <begin position="2"/>
        <end position="48"/>
    </location>
</feature>
<dbReference type="InterPro" id="IPR007829">
    <property type="entry name" value="TM2"/>
</dbReference>
<gene>
    <name evidence="6" type="ORF">BMBtpLA3_20</name>
</gene>
<keyword evidence="4" id="KW-0472">Membrane</keyword>
<protein>
    <recommendedName>
        <fullName evidence="5">TM2 domain-containing protein</fullName>
    </recommendedName>
</protein>
<keyword evidence="2" id="KW-0812">Transmembrane</keyword>
<dbReference type="Proteomes" id="UP000226338">
    <property type="component" value="Segment"/>
</dbReference>
<evidence type="ECO:0000256" key="4">
    <source>
        <dbReference type="ARBA" id="ARBA00023136"/>
    </source>
</evidence>
<name>A0A1B1P7I0_9CAUD</name>
<evidence type="ECO:0000256" key="3">
    <source>
        <dbReference type="ARBA" id="ARBA00022989"/>
    </source>
</evidence>
<dbReference type="EMBL" id="KX190834">
    <property type="protein sequence ID" value="ANT40055.1"/>
    <property type="molecule type" value="Genomic_DNA"/>
</dbReference>
<reference evidence="6 7" key="1">
    <citation type="submission" date="2016-05" db="EMBL/GenBank/DDBJ databases">
        <title>Undiscovered low abundance phages are ubiquitous in bacterial genomes.</title>
        <authorList>
            <person name="Dong Z."/>
            <person name="Liu H."/>
            <person name="Zheng J."/>
            <person name="Peng D."/>
        </authorList>
    </citation>
    <scope>NUCLEOTIDE SEQUENCE [LARGE SCALE GENOMIC DNA]</scope>
</reference>
<evidence type="ECO:0000313" key="7">
    <source>
        <dbReference type="Proteomes" id="UP000226338"/>
    </source>
</evidence>
<evidence type="ECO:0000256" key="1">
    <source>
        <dbReference type="ARBA" id="ARBA00004141"/>
    </source>
</evidence>
<dbReference type="Pfam" id="PF05154">
    <property type="entry name" value="TM2"/>
    <property type="match status" value="1"/>
</dbReference>
<dbReference type="InterPro" id="IPR050932">
    <property type="entry name" value="TM2D1-3-like"/>
</dbReference>
<dbReference type="GO" id="GO:0016020">
    <property type="term" value="C:membrane"/>
    <property type="evidence" value="ECO:0007669"/>
    <property type="project" value="UniProtKB-SubCell"/>
</dbReference>
<dbReference type="PANTHER" id="PTHR21016">
    <property type="entry name" value="BETA-AMYLOID BINDING PROTEIN-RELATED"/>
    <property type="match status" value="1"/>
</dbReference>
<evidence type="ECO:0000259" key="5">
    <source>
        <dbReference type="Pfam" id="PF05154"/>
    </source>
</evidence>
<evidence type="ECO:0000313" key="6">
    <source>
        <dbReference type="EMBL" id="ANT40055.1"/>
    </source>
</evidence>
<sequence>MKKKSTAWILWALFGTFGAHKFYVGQWATGLAKMFTLNFLFVGLVLDITRINTDVDACNYRNERRF</sequence>
<dbReference type="PANTHER" id="PTHR21016:SF25">
    <property type="entry name" value="TM2 DOMAIN-CONTAINING PROTEIN DDB_G0277895-RELATED"/>
    <property type="match status" value="1"/>
</dbReference>
<evidence type="ECO:0000256" key="2">
    <source>
        <dbReference type="ARBA" id="ARBA00022692"/>
    </source>
</evidence>
<keyword evidence="3" id="KW-1133">Transmembrane helix</keyword>
<accession>A0A1B1P7I0</accession>
<comment type="subcellular location">
    <subcellularLocation>
        <location evidence="1">Membrane</location>
        <topology evidence="1">Multi-pass membrane protein</topology>
    </subcellularLocation>
</comment>